<feature type="region of interest" description="Disordered" evidence="1">
    <location>
        <begin position="299"/>
        <end position="330"/>
    </location>
</feature>
<protein>
    <submittedName>
        <fullName evidence="4">RGS domain-containing protein</fullName>
    </submittedName>
</protein>
<feature type="domain" description="RGS" evidence="2">
    <location>
        <begin position="180"/>
        <end position="293"/>
    </location>
</feature>
<dbReference type="Gene3D" id="1.10.167.10">
    <property type="entry name" value="Regulator of G-protein Signalling 4, domain 2"/>
    <property type="match status" value="1"/>
</dbReference>
<dbReference type="Gene3D" id="3.10.20.90">
    <property type="entry name" value="Phosphatidylinositol 3-kinase Catalytic Subunit, Chain A, domain 1"/>
    <property type="match status" value="1"/>
</dbReference>
<dbReference type="SUPFAM" id="SSF48097">
    <property type="entry name" value="Regulator of G-protein signaling, RGS"/>
    <property type="match status" value="1"/>
</dbReference>
<name>A0A915PGM7_9BILA</name>
<dbReference type="GO" id="GO:0008277">
    <property type="term" value="P:regulation of G protein-coupled receptor signaling pathway"/>
    <property type="evidence" value="ECO:0007669"/>
    <property type="project" value="TreeGrafter"/>
</dbReference>
<dbReference type="GO" id="GO:0005737">
    <property type="term" value="C:cytoplasm"/>
    <property type="evidence" value="ECO:0007669"/>
    <property type="project" value="TreeGrafter"/>
</dbReference>
<feature type="region of interest" description="Disordered" evidence="1">
    <location>
        <begin position="346"/>
        <end position="402"/>
    </location>
</feature>
<dbReference type="InterPro" id="IPR044926">
    <property type="entry name" value="RGS_subdomain_2"/>
</dbReference>
<dbReference type="SMART" id="SM00315">
    <property type="entry name" value="RGS"/>
    <property type="match status" value="1"/>
</dbReference>
<dbReference type="Proteomes" id="UP000887581">
    <property type="component" value="Unplaced"/>
</dbReference>
<evidence type="ECO:0000259" key="2">
    <source>
        <dbReference type="PROSITE" id="PS50132"/>
    </source>
</evidence>
<feature type="compositionally biased region" description="Low complexity" evidence="1">
    <location>
        <begin position="705"/>
        <end position="728"/>
    </location>
</feature>
<dbReference type="GO" id="GO:0005634">
    <property type="term" value="C:nucleus"/>
    <property type="evidence" value="ECO:0007669"/>
    <property type="project" value="TreeGrafter"/>
</dbReference>
<feature type="region of interest" description="Disordered" evidence="1">
    <location>
        <begin position="833"/>
        <end position="869"/>
    </location>
</feature>
<dbReference type="PROSITE" id="PS50132">
    <property type="entry name" value="RGS"/>
    <property type="match status" value="1"/>
</dbReference>
<organism evidence="3 4">
    <name type="scientific">Setaria digitata</name>
    <dbReference type="NCBI Taxonomy" id="48799"/>
    <lineage>
        <taxon>Eukaryota</taxon>
        <taxon>Metazoa</taxon>
        <taxon>Ecdysozoa</taxon>
        <taxon>Nematoda</taxon>
        <taxon>Chromadorea</taxon>
        <taxon>Rhabditida</taxon>
        <taxon>Spirurina</taxon>
        <taxon>Spiruromorpha</taxon>
        <taxon>Filarioidea</taxon>
        <taxon>Setariidae</taxon>
        <taxon>Setaria</taxon>
    </lineage>
</organism>
<feature type="compositionally biased region" description="Polar residues" evidence="1">
    <location>
        <begin position="309"/>
        <end position="318"/>
    </location>
</feature>
<dbReference type="PANTHER" id="PTHR45945">
    <property type="entry name" value="REGULATOR OF G-PROTEIN SIGNALING LOCO"/>
    <property type="match status" value="1"/>
</dbReference>
<dbReference type="InterPro" id="IPR046995">
    <property type="entry name" value="RGS10/12/14-like"/>
</dbReference>
<evidence type="ECO:0000313" key="4">
    <source>
        <dbReference type="WBParaSite" id="sdigi.contig16.g1523.t1"/>
    </source>
</evidence>
<dbReference type="Pfam" id="PF00615">
    <property type="entry name" value="RGS"/>
    <property type="match status" value="1"/>
</dbReference>
<feature type="compositionally biased region" description="Low complexity" evidence="1">
    <location>
        <begin position="373"/>
        <end position="387"/>
    </location>
</feature>
<evidence type="ECO:0000313" key="3">
    <source>
        <dbReference type="Proteomes" id="UP000887581"/>
    </source>
</evidence>
<dbReference type="InterPro" id="IPR016137">
    <property type="entry name" value="RGS"/>
</dbReference>
<feature type="compositionally biased region" description="Polar residues" evidence="1">
    <location>
        <begin position="388"/>
        <end position="402"/>
    </location>
</feature>
<dbReference type="WBParaSite" id="sdigi.contig16.g1523.t1">
    <property type="protein sequence ID" value="sdigi.contig16.g1523.t1"/>
    <property type="gene ID" value="sdigi.contig16.g1523"/>
</dbReference>
<feature type="region of interest" description="Disordered" evidence="1">
    <location>
        <begin position="125"/>
        <end position="146"/>
    </location>
</feature>
<feature type="compositionally biased region" description="Basic residues" evidence="1">
    <location>
        <begin position="319"/>
        <end position="330"/>
    </location>
</feature>
<proteinExistence type="predicted"/>
<dbReference type="InterPro" id="IPR036305">
    <property type="entry name" value="RGS_sf"/>
</dbReference>
<accession>A0A915PGM7</accession>
<evidence type="ECO:0000256" key="1">
    <source>
        <dbReference type="SAM" id="MobiDB-lite"/>
    </source>
</evidence>
<sequence length="869" mass="96475">MNSLVIYICFIPKISRTLLFIVTESDSVFTPAEVERRNKAVSCIGSTDLEQFCTTGNDNNTLFTSSGYCCSSEGKSYFLFFHMIKSPIGAAGTSFSGLLKEECRNGLLENASRSSVANYSSRSECGRVNQSSSAGTERHSVISATSAEKPVNELVKSMVMANGSSEMRSGNQTADRSCTDVERILHNELYRRPFQQFLEQQFCAENINFYMAVENYRSIPDSNIEKRAEVARQIFERHFSPNGIEPVNIDNSTSKSIRDAVMSQDFTPHLYDVAQYQIFHLLKYDCWPRYLRAGGIAPTFDDSPDERSGTPTTSAQNFRQRRGDKKRKSLIWHGLKPRFSRWKKAWSDGGGSLEQSGEHGSPLMQETPEQYTSPQFSRSQPSSRLSSAQEQLGTSGHAGNTRCQMFVKSDTELRAGTLSKHGSLRRRGFAIAGKQRSLLTEGIHSGAPPPSTSSRVTEVCTKFCTLMLNDAPCVEQIALHDPTESVGKWTATIAAQRGMDPRATEVVDAQSGATIDPARQAIDALNNRCVRLLPVLHFAAEIMIPSASNKTGGTANSRIVLLRARHGLSLNAVLRPVLAKYLIDYDSCVVVLPSSFDAVSWQTTVGTIGQRFVLVMTQQKYEERRHSPKREIAKELHSTQFSTPAMNLPFYQHGDVAFVELPADFDLRTGKMNATRSYSNAKTDHTSGLLKFVRKASQAVTNREPAVSDGSGPSSSSHQHHAGSVQQQRRQAGGHNHSHSMPSSYTDEIRRKSLGTFQRTTSAAITDIPYCGEDAAVENLRLPETVRSTDSKQQSTREHNDGKERMFEIPEFLRKEITPEMRDTDKKLTLVDSNAPKIPSLYSSTVSSAKDFSTSDRKESLGWQRADYV</sequence>
<reference evidence="4" key="1">
    <citation type="submission" date="2022-11" db="UniProtKB">
        <authorList>
            <consortium name="WormBaseParasite"/>
        </authorList>
    </citation>
    <scope>IDENTIFICATION</scope>
</reference>
<dbReference type="GO" id="GO:0005096">
    <property type="term" value="F:GTPase activator activity"/>
    <property type="evidence" value="ECO:0007669"/>
    <property type="project" value="InterPro"/>
</dbReference>
<feature type="compositionally biased region" description="Polar residues" evidence="1">
    <location>
        <begin position="841"/>
        <end position="852"/>
    </location>
</feature>
<dbReference type="PANTHER" id="PTHR45945:SF3">
    <property type="entry name" value="REGULATOR OF G-PROTEIN SIGNALING LOCO"/>
    <property type="match status" value="1"/>
</dbReference>
<dbReference type="PRINTS" id="PR01301">
    <property type="entry name" value="RGSPROTEIN"/>
</dbReference>
<feature type="region of interest" description="Disordered" evidence="1">
    <location>
        <begin position="698"/>
        <end position="746"/>
    </location>
</feature>
<keyword evidence="3" id="KW-1185">Reference proteome</keyword>
<dbReference type="AlphaFoldDB" id="A0A915PGM7"/>
<dbReference type="GO" id="GO:0005886">
    <property type="term" value="C:plasma membrane"/>
    <property type="evidence" value="ECO:0007669"/>
    <property type="project" value="TreeGrafter"/>
</dbReference>